<name>A0ACB8ABH7_9AGAM</name>
<keyword evidence="2" id="KW-1185">Reference proteome</keyword>
<evidence type="ECO:0000313" key="2">
    <source>
        <dbReference type="Proteomes" id="UP000790377"/>
    </source>
</evidence>
<proteinExistence type="predicted"/>
<sequence>MPSPSASDSQVDVLIIGAGPAGLMAANALANAKVNVRIVDKRSAKVTAGQADGISPRTIEVFQSYGIGDQLLKEGCQVHMAAFYNSNSTGGIKHTGRAPDVTAPSARYPFQVWQFVCYDRRAYTNSALRARHERNVETSPRRQSMSLLSTYESERHNDSLPLSFVLLRQEFQDLQDRLTQSLRDILKHFESSVLHQDSTRGDKPESRPPQSQTLPPSRNVAVDTPAGAPIMAPASRFGPLTRFWMKITAAAQRTHKLPRKNINEHAQFPDSHNEIEQSQGDAGENPSESRQVNNPRPRKRRWHRERRNNEVGMIAPAPGYNQRKSIGTILKIPL</sequence>
<organism evidence="1 2">
    <name type="scientific">Hygrophoropsis aurantiaca</name>
    <dbReference type="NCBI Taxonomy" id="72124"/>
    <lineage>
        <taxon>Eukaryota</taxon>
        <taxon>Fungi</taxon>
        <taxon>Dikarya</taxon>
        <taxon>Basidiomycota</taxon>
        <taxon>Agaricomycotina</taxon>
        <taxon>Agaricomycetes</taxon>
        <taxon>Agaricomycetidae</taxon>
        <taxon>Boletales</taxon>
        <taxon>Coniophorineae</taxon>
        <taxon>Hygrophoropsidaceae</taxon>
        <taxon>Hygrophoropsis</taxon>
    </lineage>
</organism>
<dbReference type="EMBL" id="MU267702">
    <property type="protein sequence ID" value="KAH7910740.1"/>
    <property type="molecule type" value="Genomic_DNA"/>
</dbReference>
<gene>
    <name evidence="1" type="ORF">BJ138DRAFT_1113848</name>
</gene>
<protein>
    <submittedName>
        <fullName evidence="1">FAD binding domain-containing protein</fullName>
    </submittedName>
</protein>
<dbReference type="Proteomes" id="UP000790377">
    <property type="component" value="Unassembled WGS sequence"/>
</dbReference>
<evidence type="ECO:0000313" key="1">
    <source>
        <dbReference type="EMBL" id="KAH7910740.1"/>
    </source>
</evidence>
<accession>A0ACB8ABH7</accession>
<comment type="caution">
    <text evidence="1">The sequence shown here is derived from an EMBL/GenBank/DDBJ whole genome shotgun (WGS) entry which is preliminary data.</text>
</comment>
<reference evidence="1" key="1">
    <citation type="journal article" date="2021" name="New Phytol.">
        <title>Evolutionary innovations through gain and loss of genes in the ectomycorrhizal Boletales.</title>
        <authorList>
            <person name="Wu G."/>
            <person name="Miyauchi S."/>
            <person name="Morin E."/>
            <person name="Kuo A."/>
            <person name="Drula E."/>
            <person name="Varga T."/>
            <person name="Kohler A."/>
            <person name="Feng B."/>
            <person name="Cao Y."/>
            <person name="Lipzen A."/>
            <person name="Daum C."/>
            <person name="Hundley H."/>
            <person name="Pangilinan J."/>
            <person name="Johnson J."/>
            <person name="Barry K."/>
            <person name="LaButti K."/>
            <person name="Ng V."/>
            <person name="Ahrendt S."/>
            <person name="Min B."/>
            <person name="Choi I.G."/>
            <person name="Park H."/>
            <person name="Plett J.M."/>
            <person name="Magnuson J."/>
            <person name="Spatafora J.W."/>
            <person name="Nagy L.G."/>
            <person name="Henrissat B."/>
            <person name="Grigoriev I.V."/>
            <person name="Yang Z.L."/>
            <person name="Xu J."/>
            <person name="Martin F.M."/>
        </authorList>
    </citation>
    <scope>NUCLEOTIDE SEQUENCE</scope>
    <source>
        <strain evidence="1">ATCC 28755</strain>
    </source>
</reference>